<dbReference type="InterPro" id="IPR038070">
    <property type="entry name" value="Rv2632c-like_sf"/>
</dbReference>
<dbReference type="InterPro" id="IPR015057">
    <property type="entry name" value="Rv2632c-like"/>
</dbReference>
<dbReference type="RefSeq" id="WP_105871197.1">
    <property type="nucleotide sequence ID" value="NZ_PVLV01000490.1"/>
</dbReference>
<dbReference type="OrthoDB" id="3386932at2"/>
<dbReference type="Pfam" id="PF08962">
    <property type="entry name" value="Rv2632c-like"/>
    <property type="match status" value="1"/>
</dbReference>
<dbReference type="Gene3D" id="3.30.160.240">
    <property type="entry name" value="Rv1738"/>
    <property type="match status" value="1"/>
</dbReference>
<organism evidence="1 2">
    <name type="scientific">Streptomyces solincola</name>
    <dbReference type="NCBI Taxonomy" id="2100817"/>
    <lineage>
        <taxon>Bacteria</taxon>
        <taxon>Bacillati</taxon>
        <taxon>Actinomycetota</taxon>
        <taxon>Actinomycetes</taxon>
        <taxon>Kitasatosporales</taxon>
        <taxon>Streptomycetaceae</taxon>
        <taxon>Streptomyces</taxon>
    </lineage>
</organism>
<keyword evidence="2" id="KW-1185">Reference proteome</keyword>
<name>A0A2S9PQ19_9ACTN</name>
<comment type="caution">
    <text evidence="1">The sequence shown here is derived from an EMBL/GenBank/DDBJ whole genome shotgun (WGS) entry which is preliminary data.</text>
</comment>
<dbReference type="EMBL" id="PVLV01000490">
    <property type="protein sequence ID" value="PRH76504.1"/>
    <property type="molecule type" value="Genomic_DNA"/>
</dbReference>
<proteinExistence type="predicted"/>
<gene>
    <name evidence="1" type="ORF">C6N75_25275</name>
</gene>
<protein>
    <submittedName>
        <fullName evidence="1">DUF1876 domain-containing protein</fullName>
    </submittedName>
</protein>
<dbReference type="Proteomes" id="UP000239322">
    <property type="component" value="Unassembled WGS sequence"/>
</dbReference>
<reference evidence="1 2" key="1">
    <citation type="submission" date="2018-03" db="EMBL/GenBank/DDBJ databases">
        <title>Novel Streptomyces sp. from soil.</title>
        <authorList>
            <person name="Tan G.Y.A."/>
            <person name="Lee Z.Y."/>
        </authorList>
    </citation>
    <scope>NUCLEOTIDE SEQUENCE [LARGE SCALE GENOMIC DNA]</scope>
    <source>
        <strain evidence="1 2">ST5x</strain>
    </source>
</reference>
<evidence type="ECO:0000313" key="1">
    <source>
        <dbReference type="EMBL" id="PRH76504.1"/>
    </source>
</evidence>
<dbReference type="SUPFAM" id="SSF143212">
    <property type="entry name" value="Rv2632c-like"/>
    <property type="match status" value="1"/>
</dbReference>
<evidence type="ECO:0000313" key="2">
    <source>
        <dbReference type="Proteomes" id="UP000239322"/>
    </source>
</evidence>
<dbReference type="AlphaFoldDB" id="A0A2S9PQ19"/>
<accession>A0A2S9PQ19</accession>
<sequence>MQTIVGWHVDVEFTEEAGRTRAACLVRLPDGSEMRAHGHARRHPDDREQQRIGEEIAAARCLNELSRALMRKAGGEIEAETHIPAHLAM</sequence>